<evidence type="ECO:0000256" key="2">
    <source>
        <dbReference type="ARBA" id="ARBA00022692"/>
    </source>
</evidence>
<feature type="transmembrane region" description="Helical" evidence="5">
    <location>
        <begin position="75"/>
        <end position="95"/>
    </location>
</feature>
<organism evidence="7 8">
    <name type="scientific">Eiseniibacteriota bacterium</name>
    <dbReference type="NCBI Taxonomy" id="2212470"/>
    <lineage>
        <taxon>Bacteria</taxon>
        <taxon>Candidatus Eiseniibacteriota</taxon>
    </lineage>
</organism>
<evidence type="ECO:0000259" key="6">
    <source>
        <dbReference type="Pfam" id="PF07291"/>
    </source>
</evidence>
<evidence type="ECO:0000313" key="7">
    <source>
        <dbReference type="EMBL" id="MBU2693409.1"/>
    </source>
</evidence>
<dbReference type="InterPro" id="IPR009908">
    <property type="entry name" value="Methylamine_util_MauE"/>
</dbReference>
<evidence type="ECO:0000256" key="1">
    <source>
        <dbReference type="ARBA" id="ARBA00004141"/>
    </source>
</evidence>
<reference evidence="7" key="1">
    <citation type="submission" date="2021-05" db="EMBL/GenBank/DDBJ databases">
        <title>Energy efficiency and biological interactions define the core microbiome of deep oligotrophic groundwater.</title>
        <authorList>
            <person name="Mehrshad M."/>
            <person name="Lopez-Fernandez M."/>
            <person name="Bell E."/>
            <person name="Bernier-Latmani R."/>
            <person name="Bertilsson S."/>
            <person name="Dopson M."/>
        </authorList>
    </citation>
    <scope>NUCLEOTIDE SEQUENCE</scope>
    <source>
        <strain evidence="7">Modern_marine.mb.64</strain>
    </source>
</reference>
<keyword evidence="4 5" id="KW-0472">Membrane</keyword>
<comment type="subcellular location">
    <subcellularLocation>
        <location evidence="1">Membrane</location>
        <topology evidence="1">Multi-pass membrane protein</topology>
    </subcellularLocation>
</comment>
<keyword evidence="2 5" id="KW-0812">Transmembrane</keyword>
<keyword evidence="3 5" id="KW-1133">Transmembrane helix</keyword>
<dbReference type="GO" id="GO:0030416">
    <property type="term" value="P:methylamine metabolic process"/>
    <property type="evidence" value="ECO:0007669"/>
    <property type="project" value="InterPro"/>
</dbReference>
<evidence type="ECO:0000256" key="5">
    <source>
        <dbReference type="SAM" id="Phobius"/>
    </source>
</evidence>
<feature type="domain" description="Methylamine utilisation protein MauE" evidence="6">
    <location>
        <begin position="6"/>
        <end position="132"/>
    </location>
</feature>
<evidence type="ECO:0000256" key="4">
    <source>
        <dbReference type="ARBA" id="ARBA00023136"/>
    </source>
</evidence>
<feature type="transmembrane region" description="Helical" evidence="5">
    <location>
        <begin position="47"/>
        <end position="68"/>
    </location>
</feature>
<comment type="caution">
    <text evidence="7">The sequence shown here is derived from an EMBL/GenBank/DDBJ whole genome shotgun (WGS) entry which is preliminary data.</text>
</comment>
<proteinExistence type="predicted"/>
<feature type="transmembrane region" description="Helical" evidence="5">
    <location>
        <begin position="115"/>
        <end position="132"/>
    </location>
</feature>
<dbReference type="GO" id="GO:0016020">
    <property type="term" value="C:membrane"/>
    <property type="evidence" value="ECO:0007669"/>
    <property type="project" value="UniProtKB-SubCell"/>
</dbReference>
<dbReference type="EMBL" id="JAHJDP010000119">
    <property type="protein sequence ID" value="MBU2693409.1"/>
    <property type="molecule type" value="Genomic_DNA"/>
</dbReference>
<dbReference type="AlphaFoldDB" id="A0A948S3Z9"/>
<dbReference type="Pfam" id="PF07291">
    <property type="entry name" value="MauE"/>
    <property type="match status" value="1"/>
</dbReference>
<sequence length="142" mass="15295">MKMHRFFVWIGRLLLAGIFILAAVGKLADPQAFAKALYNYRMLPEPLIPFLAIGLPVLEAIASIALFIKPLQKGASLIFLGLLIVFIIAIASAWARGLDVDCGCFGEGSSHVGPLLILRNIGLSILAIWSYLRSRSTTSGAA</sequence>
<gene>
    <name evidence="7" type="ORF">KJ970_21030</name>
</gene>
<dbReference type="Proteomes" id="UP000777784">
    <property type="component" value="Unassembled WGS sequence"/>
</dbReference>
<protein>
    <submittedName>
        <fullName evidence="7">DoxX family membrane protein</fullName>
    </submittedName>
</protein>
<accession>A0A948S3Z9</accession>
<name>A0A948S3Z9_UNCEI</name>
<evidence type="ECO:0000313" key="8">
    <source>
        <dbReference type="Proteomes" id="UP000777784"/>
    </source>
</evidence>
<evidence type="ECO:0000256" key="3">
    <source>
        <dbReference type="ARBA" id="ARBA00022989"/>
    </source>
</evidence>